<protein>
    <submittedName>
        <fullName evidence="2">Uncharacterized protein</fullName>
    </submittedName>
</protein>
<evidence type="ECO:0000313" key="2">
    <source>
        <dbReference type="EMBL" id="KAK9033447.1"/>
    </source>
</evidence>
<dbReference type="EMBL" id="JBBPBN010000008">
    <property type="protein sequence ID" value="KAK9033447.1"/>
    <property type="molecule type" value="Genomic_DNA"/>
</dbReference>
<evidence type="ECO:0000313" key="3">
    <source>
        <dbReference type="Proteomes" id="UP001396334"/>
    </source>
</evidence>
<accession>A0ABR2T7I7</accession>
<feature type="signal peptide" evidence="1">
    <location>
        <begin position="1"/>
        <end position="21"/>
    </location>
</feature>
<dbReference type="Proteomes" id="UP001396334">
    <property type="component" value="Unassembled WGS sequence"/>
</dbReference>
<gene>
    <name evidence="2" type="ORF">V6N11_018480</name>
</gene>
<evidence type="ECO:0000256" key="1">
    <source>
        <dbReference type="SAM" id="SignalP"/>
    </source>
</evidence>
<organism evidence="2 3">
    <name type="scientific">Hibiscus sabdariffa</name>
    <name type="common">roselle</name>
    <dbReference type="NCBI Taxonomy" id="183260"/>
    <lineage>
        <taxon>Eukaryota</taxon>
        <taxon>Viridiplantae</taxon>
        <taxon>Streptophyta</taxon>
        <taxon>Embryophyta</taxon>
        <taxon>Tracheophyta</taxon>
        <taxon>Spermatophyta</taxon>
        <taxon>Magnoliopsida</taxon>
        <taxon>eudicotyledons</taxon>
        <taxon>Gunneridae</taxon>
        <taxon>Pentapetalae</taxon>
        <taxon>rosids</taxon>
        <taxon>malvids</taxon>
        <taxon>Malvales</taxon>
        <taxon>Malvaceae</taxon>
        <taxon>Malvoideae</taxon>
        <taxon>Hibiscus</taxon>
    </lineage>
</organism>
<comment type="caution">
    <text evidence="2">The sequence shown here is derived from an EMBL/GenBank/DDBJ whole genome shotgun (WGS) entry which is preliminary data.</text>
</comment>
<feature type="chain" id="PRO_5046971850" evidence="1">
    <location>
        <begin position="22"/>
        <end position="213"/>
    </location>
</feature>
<keyword evidence="3" id="KW-1185">Reference proteome</keyword>
<proteinExistence type="predicted"/>
<keyword evidence="1" id="KW-0732">Signal</keyword>
<sequence length="213" mass="24362">MMKRFSLPNFVSLLLLLQVLGKSEFTQDFEASRISQETQQFFPRIPSNSDEISFLPESELPQHYETYRSPMETQYSPGSNPEETSLFPDSEFTQGSLELQDFPFETQQFSYEIDSRHKIRLSPPSPLKTPVPSPAKVPFPTNACEYKCSIKCPKEGFSLRYLCNNVCKAGCLFHYSELIFSCTNYCANLMPLTFKSGKNHSFVLISNTIPIDF</sequence>
<reference evidence="2 3" key="1">
    <citation type="journal article" date="2024" name="G3 (Bethesda)">
        <title>Genome assembly of Hibiscus sabdariffa L. provides insights into metabolisms of medicinal natural products.</title>
        <authorList>
            <person name="Kim T."/>
        </authorList>
    </citation>
    <scope>NUCLEOTIDE SEQUENCE [LARGE SCALE GENOMIC DNA]</scope>
    <source>
        <strain evidence="2">TK-2024</strain>
        <tissue evidence="2">Old leaves</tissue>
    </source>
</reference>
<name>A0ABR2T7I7_9ROSI</name>